<dbReference type="InterPro" id="IPR013534">
    <property type="entry name" value="Starch_synth_cat_dom"/>
</dbReference>
<evidence type="ECO:0000256" key="3">
    <source>
        <dbReference type="ARBA" id="ARBA00012588"/>
    </source>
</evidence>
<dbReference type="Pfam" id="PF08323">
    <property type="entry name" value="Glyco_transf_5"/>
    <property type="match status" value="1"/>
</dbReference>
<dbReference type="CDD" id="cd03791">
    <property type="entry name" value="GT5_Glycogen_synthase_DULL1-like"/>
    <property type="match status" value="1"/>
</dbReference>
<dbReference type="SUPFAM" id="SSF53756">
    <property type="entry name" value="UDP-Glycosyltransferase/glycogen phosphorylase"/>
    <property type="match status" value="1"/>
</dbReference>
<evidence type="ECO:0000256" key="2">
    <source>
        <dbReference type="ARBA" id="ARBA00010281"/>
    </source>
</evidence>
<dbReference type="PANTHER" id="PTHR45825:SF11">
    <property type="entry name" value="ALPHA AMYLASE DOMAIN-CONTAINING PROTEIN"/>
    <property type="match status" value="1"/>
</dbReference>
<gene>
    <name evidence="8" type="ORF">MNBD_NITROSPINAE05-989</name>
</gene>
<dbReference type="AlphaFoldDB" id="A0A3B1CLN9"/>
<dbReference type="HAMAP" id="MF_00484">
    <property type="entry name" value="Glycogen_synth"/>
    <property type="match status" value="1"/>
</dbReference>
<proteinExistence type="inferred from homology"/>
<dbReference type="NCBIfam" id="NF001899">
    <property type="entry name" value="PRK00654.1-2"/>
    <property type="match status" value="1"/>
</dbReference>
<evidence type="ECO:0000256" key="4">
    <source>
        <dbReference type="ARBA" id="ARBA00022676"/>
    </source>
</evidence>
<dbReference type="Pfam" id="PF00534">
    <property type="entry name" value="Glycos_transf_1"/>
    <property type="match status" value="1"/>
</dbReference>
<dbReference type="EMBL" id="UOGG01000158">
    <property type="protein sequence ID" value="VAX31466.1"/>
    <property type="molecule type" value="Genomic_DNA"/>
</dbReference>
<evidence type="ECO:0000256" key="1">
    <source>
        <dbReference type="ARBA" id="ARBA00001478"/>
    </source>
</evidence>
<dbReference type="EC" id="2.4.1.21" evidence="3"/>
<reference evidence="8" key="1">
    <citation type="submission" date="2018-06" db="EMBL/GenBank/DDBJ databases">
        <authorList>
            <person name="Zhirakovskaya E."/>
        </authorList>
    </citation>
    <scope>NUCLEOTIDE SEQUENCE</scope>
</reference>
<dbReference type="InterPro" id="IPR011835">
    <property type="entry name" value="GS/SS"/>
</dbReference>
<evidence type="ECO:0000259" key="7">
    <source>
        <dbReference type="Pfam" id="PF08323"/>
    </source>
</evidence>
<keyword evidence="4 8" id="KW-0328">Glycosyltransferase</keyword>
<evidence type="ECO:0000259" key="6">
    <source>
        <dbReference type="Pfam" id="PF00534"/>
    </source>
</evidence>
<dbReference type="InterPro" id="IPR001296">
    <property type="entry name" value="Glyco_trans_1"/>
</dbReference>
<comment type="catalytic activity">
    <reaction evidence="1">
        <text>[(1-&gt;4)-alpha-D-glucosyl](n) + ADP-alpha-D-glucose = [(1-&gt;4)-alpha-D-glucosyl](n+1) + ADP + H(+)</text>
        <dbReference type="Rhea" id="RHEA:18189"/>
        <dbReference type="Rhea" id="RHEA-COMP:9584"/>
        <dbReference type="Rhea" id="RHEA-COMP:9587"/>
        <dbReference type="ChEBI" id="CHEBI:15378"/>
        <dbReference type="ChEBI" id="CHEBI:15444"/>
        <dbReference type="ChEBI" id="CHEBI:57498"/>
        <dbReference type="ChEBI" id="CHEBI:456216"/>
        <dbReference type="EC" id="2.4.1.21"/>
    </reaction>
</comment>
<keyword evidence="5 8" id="KW-0808">Transferase</keyword>
<protein>
    <recommendedName>
        <fullName evidence="3">starch synthase</fullName>
        <ecNumber evidence="3">2.4.1.21</ecNumber>
    </recommendedName>
</protein>
<dbReference type="NCBIfam" id="TIGR02095">
    <property type="entry name" value="glgA"/>
    <property type="match status" value="1"/>
</dbReference>
<comment type="similarity">
    <text evidence="2">Belongs to the glycosyltransferase 1 family. Bacterial/plant glycogen synthase subfamily.</text>
</comment>
<name>A0A3B1CLN9_9ZZZZ</name>
<organism evidence="8">
    <name type="scientific">hydrothermal vent metagenome</name>
    <dbReference type="NCBI Taxonomy" id="652676"/>
    <lineage>
        <taxon>unclassified sequences</taxon>
        <taxon>metagenomes</taxon>
        <taxon>ecological metagenomes</taxon>
    </lineage>
</organism>
<evidence type="ECO:0000256" key="5">
    <source>
        <dbReference type="ARBA" id="ARBA00022679"/>
    </source>
</evidence>
<dbReference type="Gene3D" id="3.40.50.2000">
    <property type="entry name" value="Glycogen Phosphorylase B"/>
    <property type="match status" value="2"/>
</dbReference>
<evidence type="ECO:0000313" key="8">
    <source>
        <dbReference type="EMBL" id="VAX31466.1"/>
    </source>
</evidence>
<sequence>MAQKLKILIAASEVYPYAKTGGLADIAGALPKALKQMGHDIRVIMPKHKVVAQCPLGIRPMGLDVTIPIGETQKMGFLYTSNLNEDIPVYFVGNESYFSRDPIYGTRYGDYSDNAERFIFFCQSVLEVCKSIGFQPDIIHCNDWQTGLVPAYLKTVYADDKFFKNTRTVFSIHNLGYQGNFPSSELKTAGLPFSIFTLEGAEFYNHFSFLKSALVFADLLTTVSPSYAKEIQTKAFGFKMDGVLRARSQDLFGILNGVDYQEWNPETDPAIEKNYDSKNRAGKLACKRKLADLFSLKIEDDTPLFSMVTRLSSQKGIDLVIETLDDLLDEGAAFVVLGSGDSMYEEYFSKLNKQYPDRVGVRIGFDEKLAHQILAGSDFLLMPSQYEPCGLTQMYSLKYGTVPVVRSVGGLADSIVEFNPKTLKGTGFKFKPFTPDHLRRAVLKALSVYRKKDRWQKLTANDMNADFGWDKAAKKYGQLYQSVLKK</sequence>
<accession>A0A3B1CLN9</accession>
<feature type="domain" description="Starch synthase catalytic" evidence="7">
    <location>
        <begin position="6"/>
        <end position="245"/>
    </location>
</feature>
<dbReference type="PANTHER" id="PTHR45825">
    <property type="entry name" value="GRANULE-BOUND STARCH SYNTHASE 1, CHLOROPLASTIC/AMYLOPLASTIC"/>
    <property type="match status" value="1"/>
</dbReference>
<feature type="domain" description="Glycosyl transferase family 1" evidence="6">
    <location>
        <begin position="294"/>
        <end position="457"/>
    </location>
</feature>
<dbReference type="GO" id="GO:0004373">
    <property type="term" value="F:alpha-1,4-glucan glucosyltransferase (UDP-glucose donor) activity"/>
    <property type="evidence" value="ECO:0007669"/>
    <property type="project" value="InterPro"/>
</dbReference>
<dbReference type="GO" id="GO:0009011">
    <property type="term" value="F:alpha-1,4-glucan glucosyltransferase (ADP-glucose donor) activity"/>
    <property type="evidence" value="ECO:0007669"/>
    <property type="project" value="UniProtKB-EC"/>
</dbReference>